<dbReference type="InterPro" id="IPR021149">
    <property type="entry name" value="OligosaccharylTrfase_OST3/OST6"/>
</dbReference>
<comment type="subunit">
    <text evidence="6">Component of the oligosaccharyltransferase (OST) complex.</text>
</comment>
<name>A0A0M3I539_ASCLU</name>
<dbReference type="AlphaFoldDB" id="A0A0M3I539"/>
<dbReference type="Proteomes" id="UP000036681">
    <property type="component" value="Unplaced"/>
</dbReference>
<reference evidence="8" key="1">
    <citation type="submission" date="2017-02" db="UniProtKB">
        <authorList>
            <consortium name="WormBaseParasite"/>
        </authorList>
    </citation>
    <scope>IDENTIFICATION</scope>
</reference>
<feature type="transmembrane region" description="Helical" evidence="6">
    <location>
        <begin position="77"/>
        <end position="97"/>
    </location>
</feature>
<accession>A0A0M3I539</accession>
<dbReference type="Pfam" id="PF04756">
    <property type="entry name" value="OST3_OST6"/>
    <property type="match status" value="1"/>
</dbReference>
<dbReference type="PANTHER" id="PTHR13160:SF4">
    <property type="entry name" value="OLIGOSACCHARYLTRANSFERASE COMPLEX SUBUNIT OSTC"/>
    <property type="match status" value="1"/>
</dbReference>
<evidence type="ECO:0000313" key="8">
    <source>
        <dbReference type="WBParaSite" id="ALUE_0001199401-mRNA-1"/>
    </source>
</evidence>
<comment type="caution">
    <text evidence="6">Lacks conserved residue(s) required for the propagation of feature annotation.</text>
</comment>
<keyword evidence="3 6" id="KW-0812">Transmembrane</keyword>
<comment type="subcellular location">
    <subcellularLocation>
        <location evidence="1 6">Membrane</location>
        <topology evidence="1 6">Multi-pass membrane protein</topology>
    </subcellularLocation>
</comment>
<comment type="similarity">
    <text evidence="2 6">Belongs to the OSTC family.</text>
</comment>
<organism evidence="7 8">
    <name type="scientific">Ascaris lumbricoides</name>
    <name type="common">Giant roundworm</name>
    <dbReference type="NCBI Taxonomy" id="6252"/>
    <lineage>
        <taxon>Eukaryota</taxon>
        <taxon>Metazoa</taxon>
        <taxon>Ecdysozoa</taxon>
        <taxon>Nematoda</taxon>
        <taxon>Chromadorea</taxon>
        <taxon>Rhabditida</taxon>
        <taxon>Spirurina</taxon>
        <taxon>Ascaridomorpha</taxon>
        <taxon>Ascaridoidea</taxon>
        <taxon>Ascarididae</taxon>
        <taxon>Ascaris</taxon>
    </lineage>
</organism>
<evidence type="ECO:0000256" key="5">
    <source>
        <dbReference type="ARBA" id="ARBA00023136"/>
    </source>
</evidence>
<evidence type="ECO:0000256" key="6">
    <source>
        <dbReference type="RuleBase" id="RU366060"/>
    </source>
</evidence>
<dbReference type="WBParaSite" id="ALUE_0001199401-mRNA-1">
    <property type="protein sequence ID" value="ALUE_0001199401-mRNA-1"/>
    <property type="gene ID" value="ALUE_0001199401"/>
</dbReference>
<evidence type="ECO:0000256" key="4">
    <source>
        <dbReference type="ARBA" id="ARBA00022989"/>
    </source>
</evidence>
<dbReference type="InterPro" id="IPR042416">
    <property type="entry name" value="OSTC"/>
</dbReference>
<feature type="transmembrane region" description="Helical" evidence="6">
    <location>
        <begin position="160"/>
        <end position="183"/>
    </location>
</feature>
<feature type="transmembrane region" description="Helical" evidence="6">
    <location>
        <begin position="127"/>
        <end position="148"/>
    </location>
</feature>
<dbReference type="PANTHER" id="PTHR13160">
    <property type="entry name" value="OLIGOSACCHARYLTRANSFERASE COMPLEX SUBUNIT OSTC"/>
    <property type="match status" value="1"/>
</dbReference>
<evidence type="ECO:0000256" key="1">
    <source>
        <dbReference type="ARBA" id="ARBA00004141"/>
    </source>
</evidence>
<proteinExistence type="inferred from homology"/>
<keyword evidence="5 6" id="KW-0472">Membrane</keyword>
<protein>
    <recommendedName>
        <fullName evidence="6">Oligosaccharyltransferase complex subunit</fullName>
    </recommendedName>
</protein>
<dbReference type="GO" id="GO:0008250">
    <property type="term" value="C:oligosaccharyltransferase complex"/>
    <property type="evidence" value="ECO:0007669"/>
    <property type="project" value="UniProtKB-UniRule"/>
</dbReference>
<comment type="function">
    <text evidence="6">Specific component of the STT3A-containing form of the oligosaccharyl transferase (OST) complex that catalyzes the initial transfer of a defined glycan (Glc(3)Man(9)GlcNAc(2) in eukaryotes) from the lipid carrier dolichol-pyrophosphate to an asparagine residue within an Asn-X-Ser/Thr consensus motif in nascent polypeptide chains, the first step in protein N-glycosylation. N-glycosylation occurs cotranslationally and the complex associates with the Sec61 complex at the channel-forming translocon complex that mediates protein translocation across the endoplasmic reticulum (ER). All subunits are required for a maximal enzyme activity.</text>
</comment>
<evidence type="ECO:0000313" key="7">
    <source>
        <dbReference type="Proteomes" id="UP000036681"/>
    </source>
</evidence>
<evidence type="ECO:0000256" key="3">
    <source>
        <dbReference type="ARBA" id="ARBA00022692"/>
    </source>
</evidence>
<evidence type="ECO:0000256" key="2">
    <source>
        <dbReference type="ARBA" id="ARBA00009376"/>
    </source>
</evidence>
<feature type="transmembrane region" description="Helical" evidence="6">
    <location>
        <begin position="20"/>
        <end position="42"/>
    </location>
</feature>
<keyword evidence="4 6" id="KW-1133">Transmembrane helix</keyword>
<keyword evidence="7" id="KW-1185">Reference proteome</keyword>
<sequence>MDSMVEVLFFSFVDPPNVRIVWPRWMKVVFVVLQVCCFNSILRMDSMVEVLFFSFVDPPNVRIVWPRWMKKPSPMQVFALIMVTYFFVTGGVIYDIINEPPSIGQTTDERGNARPVAIMQYRINGQYIMEGLAASFMFSLGGLGLIILDRCNNPLTPKLNRIMMLGLGFASITIAFLATRIFMRIKMPSYLQA</sequence>